<dbReference type="AlphaFoldDB" id="A0A0M8NXE0"/>
<comment type="caution">
    <text evidence="1">The sequence shown here is derived from an EMBL/GenBank/DDBJ whole genome shotgun (WGS) entry which is preliminary data.</text>
</comment>
<dbReference type="Proteomes" id="UP000037696">
    <property type="component" value="Unassembled WGS sequence"/>
</dbReference>
<sequence length="19" mass="2166">MYVCDSESGEEKRSAMQCI</sequence>
<name>A0A0M8NXE0_9EURO</name>
<accession>A0A0M8NXE0</accession>
<organism evidence="1 2">
    <name type="scientific">Penicillium nordicum</name>
    <dbReference type="NCBI Taxonomy" id="229535"/>
    <lineage>
        <taxon>Eukaryota</taxon>
        <taxon>Fungi</taxon>
        <taxon>Dikarya</taxon>
        <taxon>Ascomycota</taxon>
        <taxon>Pezizomycotina</taxon>
        <taxon>Eurotiomycetes</taxon>
        <taxon>Eurotiomycetidae</taxon>
        <taxon>Eurotiales</taxon>
        <taxon>Aspergillaceae</taxon>
        <taxon>Penicillium</taxon>
    </lineage>
</organism>
<keyword evidence="2" id="KW-1185">Reference proteome</keyword>
<evidence type="ECO:0000313" key="1">
    <source>
        <dbReference type="EMBL" id="KOS36261.1"/>
    </source>
</evidence>
<gene>
    <name evidence="1" type="ORF">ACN38_g13013</name>
</gene>
<protein>
    <submittedName>
        <fullName evidence="1">Uncharacterized protein</fullName>
    </submittedName>
</protein>
<feature type="non-terminal residue" evidence="1">
    <location>
        <position position="19"/>
    </location>
</feature>
<dbReference type="EMBL" id="LHQQ01000536">
    <property type="protein sequence ID" value="KOS36261.1"/>
    <property type="molecule type" value="Genomic_DNA"/>
</dbReference>
<evidence type="ECO:0000313" key="2">
    <source>
        <dbReference type="Proteomes" id="UP000037696"/>
    </source>
</evidence>
<reference evidence="1 2" key="1">
    <citation type="submission" date="2015-08" db="EMBL/GenBank/DDBJ databases">
        <title>Genome sequencing of Penicillium nordicum.</title>
        <authorList>
            <person name="Nguyen H.D."/>
            <person name="Seifert K.A."/>
        </authorList>
    </citation>
    <scope>NUCLEOTIDE SEQUENCE [LARGE SCALE GENOMIC DNA]</scope>
    <source>
        <strain evidence="1 2">DAOMC 185683</strain>
    </source>
</reference>
<proteinExistence type="predicted"/>